<gene>
    <name evidence="2" type="ORF">PAECIP111893_04777</name>
</gene>
<reference evidence="2" key="1">
    <citation type="submission" date="2022-01" db="EMBL/GenBank/DDBJ databases">
        <authorList>
            <person name="Criscuolo A."/>
        </authorList>
    </citation>
    <scope>NUCLEOTIDE SEQUENCE</scope>
    <source>
        <strain evidence="2">CIP111893</strain>
    </source>
</reference>
<proteinExistence type="predicted"/>
<accession>A0ABM9CR25</accession>
<keyword evidence="1" id="KW-0812">Transmembrane</keyword>
<evidence type="ECO:0000313" key="3">
    <source>
        <dbReference type="Proteomes" id="UP000838686"/>
    </source>
</evidence>
<dbReference type="Proteomes" id="UP000838686">
    <property type="component" value="Unassembled WGS sequence"/>
</dbReference>
<dbReference type="EMBL" id="CAKMMF010000037">
    <property type="protein sequence ID" value="CAH1221799.1"/>
    <property type="molecule type" value="Genomic_DNA"/>
</dbReference>
<evidence type="ECO:0000256" key="1">
    <source>
        <dbReference type="SAM" id="Phobius"/>
    </source>
</evidence>
<keyword evidence="1" id="KW-0472">Membrane</keyword>
<organism evidence="2 3">
    <name type="scientific">Paenibacillus plantiphilus</name>
    <dbReference type="NCBI Taxonomy" id="2905650"/>
    <lineage>
        <taxon>Bacteria</taxon>
        <taxon>Bacillati</taxon>
        <taxon>Bacillota</taxon>
        <taxon>Bacilli</taxon>
        <taxon>Bacillales</taxon>
        <taxon>Paenibacillaceae</taxon>
        <taxon>Paenibacillus</taxon>
    </lineage>
</organism>
<keyword evidence="1" id="KW-1133">Transmembrane helix</keyword>
<comment type="caution">
    <text evidence="2">The sequence shown here is derived from an EMBL/GenBank/DDBJ whole genome shotgun (WGS) entry which is preliminary data.</text>
</comment>
<name>A0ABM9CR25_9BACL</name>
<protein>
    <recommendedName>
        <fullName evidence="4">DUF4179 domain-containing protein</fullName>
    </recommendedName>
</protein>
<feature type="transmembrane region" description="Helical" evidence="1">
    <location>
        <begin position="83"/>
        <end position="101"/>
    </location>
</feature>
<evidence type="ECO:0008006" key="4">
    <source>
        <dbReference type="Google" id="ProtNLM"/>
    </source>
</evidence>
<sequence length="463" mass="51314">MKNEELQIVKLMDQIDKEDVMQELKDGLYDQSLEQSLLDIQDEVEDKAAIERIKSRTLSLLQEGHMHTQQSAKRRFLGRHARLLAAAAAAILLLCAVVFTMPDVQAGLKKVLRFLPGIGVVQEGEATQETYVLEKPYVQAIGEGTLTIDGIVLQAEGSIINLRGREVPEVEQFQAEIGDRIYTFRSFMRSASGDWFGSYGVTTDAIAPVANEITLYVDGRTIGPLKLVTAKTASDLERLGASELQQGIRVTAFPTDLGDGLVRIQLNAQSQAADRIVHSYGVSPIGEEDIGLYVEDDNGTKAIIQQDNDLSYPSDFRFRETEEGMKTYTVVIPYLKVSDRNAASAGEVVIPVPQVGSSHEVDVSTEIDGFPVAFTRIERTIASGVSVDVDTDFDLAKPRTLNYFQIRTADSPFPESFSWEDHEQGGMKTLYLAINPDQTELRFSLVEPHYIIKGPWRLPVTVE</sequence>
<dbReference type="RefSeq" id="WP_236345665.1">
    <property type="nucleotide sequence ID" value="NZ_CAKMMF010000037.1"/>
</dbReference>
<keyword evidence="3" id="KW-1185">Reference proteome</keyword>
<evidence type="ECO:0000313" key="2">
    <source>
        <dbReference type="EMBL" id="CAH1221799.1"/>
    </source>
</evidence>